<feature type="region of interest" description="Disordered" evidence="1">
    <location>
        <begin position="149"/>
        <end position="189"/>
    </location>
</feature>
<evidence type="ECO:0000256" key="3">
    <source>
        <dbReference type="SAM" id="SignalP"/>
    </source>
</evidence>
<protein>
    <recommendedName>
        <fullName evidence="6">Mid2 domain-containing protein</fullName>
    </recommendedName>
</protein>
<dbReference type="PANTHER" id="PTHR16861">
    <property type="entry name" value="GLYCOPROTEIN 38"/>
    <property type="match status" value="1"/>
</dbReference>
<feature type="transmembrane region" description="Helical" evidence="2">
    <location>
        <begin position="193"/>
        <end position="218"/>
    </location>
</feature>
<comment type="caution">
    <text evidence="4">The sequence shown here is derived from an EMBL/GenBank/DDBJ whole genome shotgun (WGS) entry which is preliminary data.</text>
</comment>
<feature type="signal peptide" evidence="3">
    <location>
        <begin position="1"/>
        <end position="25"/>
    </location>
</feature>
<keyword evidence="5" id="KW-1185">Reference proteome</keyword>
<evidence type="ECO:0000256" key="1">
    <source>
        <dbReference type="SAM" id="MobiDB-lite"/>
    </source>
</evidence>
<organism evidence="4 5">
    <name type="scientific">Knufia fluminis</name>
    <dbReference type="NCBI Taxonomy" id="191047"/>
    <lineage>
        <taxon>Eukaryota</taxon>
        <taxon>Fungi</taxon>
        <taxon>Dikarya</taxon>
        <taxon>Ascomycota</taxon>
        <taxon>Pezizomycotina</taxon>
        <taxon>Eurotiomycetes</taxon>
        <taxon>Chaetothyriomycetidae</taxon>
        <taxon>Chaetothyriales</taxon>
        <taxon>Trichomeriaceae</taxon>
        <taxon>Knufia</taxon>
    </lineage>
</organism>
<dbReference type="EMBL" id="JAKLMC020000046">
    <property type="protein sequence ID" value="KAK5948535.1"/>
    <property type="molecule type" value="Genomic_DNA"/>
</dbReference>
<evidence type="ECO:0000313" key="4">
    <source>
        <dbReference type="EMBL" id="KAK5948535.1"/>
    </source>
</evidence>
<feature type="compositionally biased region" description="Low complexity" evidence="1">
    <location>
        <begin position="149"/>
        <end position="174"/>
    </location>
</feature>
<evidence type="ECO:0000256" key="2">
    <source>
        <dbReference type="SAM" id="Phobius"/>
    </source>
</evidence>
<dbReference type="AlphaFoldDB" id="A0AAN8E9L2"/>
<dbReference type="Proteomes" id="UP001316803">
    <property type="component" value="Unassembled WGS sequence"/>
</dbReference>
<sequence length="296" mass="31485">MLFSSTRFTCLTIVVALLNASPTYASIASNWTNPNARLPSFSSTYLVGERILLSWLALNQSRNDLWLTRYDVSTDDFALRIASDVDISDAGSFAWTIAVSDTEVLMDTRFEFQFVTTGSNYDPTAPTEFSSPGFNLMLVNQIALPNGTATSTTTSALETAAPSTSSTSSTTTSSDPPPPPNPSSSDTPGVSTAGIAGIAVGALAAVGLIGFVIGYMVFKKRQARHKPKAADNLDVTMTGPYEILGDRRHPTEVLGKEAEVHEMNASKETIVAEAGGSQVHEVGNTMKRPGLHEMPG</sequence>
<accession>A0AAN8E9L2</accession>
<evidence type="ECO:0008006" key="6">
    <source>
        <dbReference type="Google" id="ProtNLM"/>
    </source>
</evidence>
<keyword evidence="3" id="KW-0732">Signal</keyword>
<evidence type="ECO:0000313" key="5">
    <source>
        <dbReference type="Proteomes" id="UP001316803"/>
    </source>
</evidence>
<keyword evidence="2" id="KW-0472">Membrane</keyword>
<keyword evidence="2" id="KW-1133">Transmembrane helix</keyword>
<feature type="chain" id="PRO_5042928114" description="Mid2 domain-containing protein" evidence="3">
    <location>
        <begin position="26"/>
        <end position="296"/>
    </location>
</feature>
<keyword evidence="2" id="KW-0812">Transmembrane</keyword>
<reference evidence="4 5" key="1">
    <citation type="submission" date="2022-12" db="EMBL/GenBank/DDBJ databases">
        <title>Genomic features and morphological characterization of a novel Knufia sp. strain isolated from spacecraft assembly facility.</title>
        <authorList>
            <person name="Teixeira M."/>
            <person name="Chander A.M."/>
            <person name="Stajich J.E."/>
            <person name="Venkateswaran K."/>
        </authorList>
    </citation>
    <scope>NUCLEOTIDE SEQUENCE [LARGE SCALE GENOMIC DNA]</scope>
    <source>
        <strain evidence="4 5">FJI-L2-BK-P2</strain>
    </source>
</reference>
<name>A0AAN8E9L2_9EURO</name>
<gene>
    <name evidence="4" type="ORF">OHC33_010431</name>
</gene>
<proteinExistence type="predicted"/>
<dbReference type="PANTHER" id="PTHR16861:SF4">
    <property type="entry name" value="SH3 DOMAIN PROTEIN (AFU_ORTHOLOGUE AFUA_1G13610)"/>
    <property type="match status" value="1"/>
</dbReference>